<evidence type="ECO:0000256" key="8">
    <source>
        <dbReference type="ARBA" id="ARBA00039903"/>
    </source>
</evidence>
<evidence type="ECO:0000313" key="15">
    <source>
        <dbReference type="Proteomes" id="UP000282892"/>
    </source>
</evidence>
<comment type="catalytic activity">
    <reaction evidence="6">
        <text>(2R)-ethylmalonyl-CoA + H(+) = butanoyl-CoA + CO2</text>
        <dbReference type="Rhea" id="RHEA:59540"/>
        <dbReference type="ChEBI" id="CHEBI:15378"/>
        <dbReference type="ChEBI" id="CHEBI:16526"/>
        <dbReference type="ChEBI" id="CHEBI:57371"/>
        <dbReference type="ChEBI" id="CHEBI:85316"/>
        <dbReference type="EC" id="4.1.1.94"/>
    </reaction>
    <physiologicalReaction direction="left-to-right" evidence="6">
        <dbReference type="Rhea" id="RHEA:59541"/>
    </physiologicalReaction>
</comment>
<dbReference type="EMBL" id="CP022572">
    <property type="protein sequence ID" value="AZU61413.1"/>
    <property type="molecule type" value="Genomic_DNA"/>
</dbReference>
<organism evidence="14 15">
    <name type="scientific">Neobacillus mesonae</name>
    <dbReference type="NCBI Taxonomy" id="1193713"/>
    <lineage>
        <taxon>Bacteria</taxon>
        <taxon>Bacillati</taxon>
        <taxon>Bacillota</taxon>
        <taxon>Bacilli</taxon>
        <taxon>Bacillales</taxon>
        <taxon>Bacillaceae</taxon>
        <taxon>Neobacillus</taxon>
    </lineage>
</organism>
<evidence type="ECO:0000313" key="14">
    <source>
        <dbReference type="EMBL" id="AZU61413.1"/>
    </source>
</evidence>
<dbReference type="PANTHER" id="PTHR11941:SF27">
    <property type="entry name" value="ETHYLMALONYL-COA DECARBOXYLASE"/>
    <property type="match status" value="1"/>
</dbReference>
<comment type="catalytic activity">
    <reaction evidence="5">
        <text>(2S)-ethylmalonyl-CoA + H(+) = butanoyl-CoA + CO2</text>
        <dbReference type="Rhea" id="RHEA:32131"/>
        <dbReference type="ChEBI" id="CHEBI:15378"/>
        <dbReference type="ChEBI" id="CHEBI:16526"/>
        <dbReference type="ChEBI" id="CHEBI:57371"/>
        <dbReference type="ChEBI" id="CHEBI:60909"/>
        <dbReference type="EC" id="4.1.1.94"/>
    </reaction>
    <physiologicalReaction direction="left-to-right" evidence="5">
        <dbReference type="Rhea" id="RHEA:32132"/>
    </physiologicalReaction>
</comment>
<evidence type="ECO:0000256" key="9">
    <source>
        <dbReference type="ARBA" id="ARBA00042052"/>
    </source>
</evidence>
<dbReference type="KEGG" id="nmk:CHR53_09145"/>
<dbReference type="GO" id="GO:0005829">
    <property type="term" value="C:cytosol"/>
    <property type="evidence" value="ECO:0007669"/>
    <property type="project" value="UniProtKB-SubCell"/>
</dbReference>
<dbReference type="OrthoDB" id="9775794at2"/>
<comment type="similarity">
    <text evidence="2 13">Belongs to the enoyl-CoA hydratase/isomerase family.</text>
</comment>
<sequence>MLEFLIEKKDKGYILFTITRNEKRNAINYEVMEGLQKAINETAGAPDVKALVITGEGERAFCSGGDLSVFHSLSTKDEAYTMLSKMADILYSLTTLSKPTVALVNGTAIGGGCELASACDFRLGRQGIKAGFVQGKQAITTGWGGGSILAEKLPQHAAMKLLMEAEPQTVEYLFDLDFFHGIYEEESLSACEAFLDKTLACDVNVLESYKKIWINKWAAVNLRERMEEEVKKCAVLWESDAHHQYVKTFLNKN</sequence>
<evidence type="ECO:0000256" key="5">
    <source>
        <dbReference type="ARBA" id="ARBA00036343"/>
    </source>
</evidence>
<comment type="catalytic activity">
    <reaction evidence="11">
        <text>(S)-methylmalonyl-CoA + H(+) = propanoyl-CoA + CO2</text>
        <dbReference type="Rhea" id="RHEA:61340"/>
        <dbReference type="ChEBI" id="CHEBI:15378"/>
        <dbReference type="ChEBI" id="CHEBI:16526"/>
        <dbReference type="ChEBI" id="CHEBI:57327"/>
        <dbReference type="ChEBI" id="CHEBI:57392"/>
        <dbReference type="EC" id="4.1.1.94"/>
    </reaction>
    <physiologicalReaction direction="left-to-right" evidence="11">
        <dbReference type="Rhea" id="RHEA:61341"/>
    </physiologicalReaction>
</comment>
<comment type="subcellular location">
    <subcellularLocation>
        <location evidence="1">Cytoplasm</location>
        <location evidence="1">Cytosol</location>
    </subcellularLocation>
</comment>
<evidence type="ECO:0000256" key="12">
    <source>
        <dbReference type="ARBA" id="ARBA00056546"/>
    </source>
</evidence>
<evidence type="ECO:0000256" key="3">
    <source>
        <dbReference type="ARBA" id="ARBA00022490"/>
    </source>
</evidence>
<keyword evidence="3" id="KW-0963">Cytoplasm</keyword>
<dbReference type="PROSITE" id="PS00166">
    <property type="entry name" value="ENOYL_COA_HYDRATASE"/>
    <property type="match status" value="1"/>
</dbReference>
<evidence type="ECO:0000256" key="7">
    <source>
        <dbReference type="ARBA" id="ARBA00038883"/>
    </source>
</evidence>
<dbReference type="Pfam" id="PF00378">
    <property type="entry name" value="ECH_1"/>
    <property type="match status" value="1"/>
</dbReference>
<dbReference type="GO" id="GO:0006635">
    <property type="term" value="P:fatty acid beta-oxidation"/>
    <property type="evidence" value="ECO:0007669"/>
    <property type="project" value="TreeGrafter"/>
</dbReference>
<evidence type="ECO:0000256" key="10">
    <source>
        <dbReference type="ARBA" id="ARBA00042182"/>
    </source>
</evidence>
<dbReference type="InterPro" id="IPR001753">
    <property type="entry name" value="Enoyl-CoA_hydra/iso"/>
</dbReference>
<keyword evidence="15" id="KW-1185">Reference proteome</keyword>
<keyword evidence="14" id="KW-0413">Isomerase</keyword>
<evidence type="ECO:0000256" key="2">
    <source>
        <dbReference type="ARBA" id="ARBA00005254"/>
    </source>
</evidence>
<keyword evidence="4" id="KW-0456">Lyase</keyword>
<dbReference type="GO" id="GO:0004492">
    <property type="term" value="F:methyl/ethyl malonyl-CoA decarboxylase activity"/>
    <property type="evidence" value="ECO:0007669"/>
    <property type="project" value="UniProtKB-EC"/>
</dbReference>
<dbReference type="STRING" id="1193713.GCA_001636315_04265"/>
<proteinExistence type="inferred from homology"/>
<reference evidence="14 15" key="1">
    <citation type="submission" date="2017-07" db="EMBL/GenBank/DDBJ databases">
        <title>The complete genome sequence of Bacillus mesonae strain H20-5, an efficient strain improving plant abiotic stress resistance.</title>
        <authorList>
            <person name="Kim S.Y."/>
            <person name="Song H."/>
            <person name="Sang M.K."/>
            <person name="Weon H.-Y."/>
            <person name="Song J."/>
        </authorList>
    </citation>
    <scope>NUCLEOTIDE SEQUENCE [LARGE SCALE GENOMIC DNA]</scope>
    <source>
        <strain evidence="14 15">H20-5</strain>
    </source>
</reference>
<dbReference type="InterPro" id="IPR018376">
    <property type="entry name" value="Enoyl-CoA_hyd/isom_CS"/>
</dbReference>
<name>A0A3T0HWH3_9BACI</name>
<dbReference type="InterPro" id="IPR029045">
    <property type="entry name" value="ClpP/crotonase-like_dom_sf"/>
</dbReference>
<evidence type="ECO:0000256" key="4">
    <source>
        <dbReference type="ARBA" id="ARBA00023239"/>
    </source>
</evidence>
<dbReference type="Gene3D" id="3.90.226.10">
    <property type="entry name" value="2-enoyl-CoA Hydratase, Chain A, domain 1"/>
    <property type="match status" value="1"/>
</dbReference>
<dbReference type="GO" id="GO:0016853">
    <property type="term" value="F:isomerase activity"/>
    <property type="evidence" value="ECO:0007669"/>
    <property type="project" value="UniProtKB-KW"/>
</dbReference>
<dbReference type="PANTHER" id="PTHR11941">
    <property type="entry name" value="ENOYL-COA HYDRATASE-RELATED"/>
    <property type="match status" value="1"/>
</dbReference>
<evidence type="ECO:0000256" key="6">
    <source>
        <dbReference type="ARBA" id="ARBA00036541"/>
    </source>
</evidence>
<protein>
    <recommendedName>
        <fullName evidence="8">Ethylmalonyl-CoA decarboxylase</fullName>
        <ecNumber evidence="7">4.1.1.94</ecNumber>
    </recommendedName>
    <alternativeName>
        <fullName evidence="10">Enoyl-CoA hydratase domain-containing protein 1</fullName>
    </alternativeName>
    <alternativeName>
        <fullName evidence="9">Methylmalonyl-CoA decarboxylase</fullName>
    </alternativeName>
</protein>
<dbReference type="Proteomes" id="UP000282892">
    <property type="component" value="Chromosome"/>
</dbReference>
<comment type="function">
    <text evidence="12">Decarboxylates ethylmalonyl-CoA, a potentially toxic metabolite, to form butyryl-CoA, suggesting it might be involved in metabolite proofreading. Acts preferentially on (S)-ethylmalonyl-CoA but also has some activity on the (R)-isomer. Also has methylmalonyl-CoA decarboxylase activity at lower level.</text>
</comment>
<dbReference type="CDD" id="cd06558">
    <property type="entry name" value="crotonase-like"/>
    <property type="match status" value="1"/>
</dbReference>
<evidence type="ECO:0000256" key="1">
    <source>
        <dbReference type="ARBA" id="ARBA00004514"/>
    </source>
</evidence>
<gene>
    <name evidence="14" type="ORF">CHR53_09145</name>
</gene>
<evidence type="ECO:0000256" key="11">
    <source>
        <dbReference type="ARBA" id="ARBA00047446"/>
    </source>
</evidence>
<evidence type="ECO:0000256" key="13">
    <source>
        <dbReference type="RuleBase" id="RU003707"/>
    </source>
</evidence>
<dbReference type="RefSeq" id="WP_066395667.1">
    <property type="nucleotide sequence ID" value="NZ_CP022572.1"/>
</dbReference>
<dbReference type="AlphaFoldDB" id="A0A3T0HWH3"/>
<dbReference type="SUPFAM" id="SSF52096">
    <property type="entry name" value="ClpP/crotonase"/>
    <property type="match status" value="1"/>
</dbReference>
<accession>A0A3T0HWH3</accession>
<dbReference type="EC" id="4.1.1.94" evidence="7"/>